<dbReference type="AlphaFoldDB" id="A0A921REZ7"/>
<feature type="compositionally biased region" description="Basic and acidic residues" evidence="1">
    <location>
        <begin position="28"/>
        <end position="39"/>
    </location>
</feature>
<organism evidence="2 3">
    <name type="scientific">Sorghum bicolor</name>
    <name type="common">Sorghum</name>
    <name type="synonym">Sorghum vulgare</name>
    <dbReference type="NCBI Taxonomy" id="4558"/>
    <lineage>
        <taxon>Eukaryota</taxon>
        <taxon>Viridiplantae</taxon>
        <taxon>Streptophyta</taxon>
        <taxon>Embryophyta</taxon>
        <taxon>Tracheophyta</taxon>
        <taxon>Spermatophyta</taxon>
        <taxon>Magnoliopsida</taxon>
        <taxon>Liliopsida</taxon>
        <taxon>Poales</taxon>
        <taxon>Poaceae</taxon>
        <taxon>PACMAD clade</taxon>
        <taxon>Panicoideae</taxon>
        <taxon>Andropogonodae</taxon>
        <taxon>Andropogoneae</taxon>
        <taxon>Sorghinae</taxon>
        <taxon>Sorghum</taxon>
    </lineage>
</organism>
<name>A0A921REZ7_SORBI</name>
<evidence type="ECO:0000313" key="3">
    <source>
        <dbReference type="Proteomes" id="UP000807115"/>
    </source>
</evidence>
<feature type="region of interest" description="Disordered" evidence="1">
    <location>
        <begin position="1"/>
        <end position="69"/>
    </location>
</feature>
<reference evidence="2" key="1">
    <citation type="journal article" date="2019" name="BMC Genomics">
        <title>A new reference genome for Sorghum bicolor reveals high levels of sequence similarity between sweet and grain genotypes: implications for the genetics of sugar metabolism.</title>
        <authorList>
            <person name="Cooper E.A."/>
            <person name="Brenton Z.W."/>
            <person name="Flinn B.S."/>
            <person name="Jenkins J."/>
            <person name="Shu S."/>
            <person name="Flowers D."/>
            <person name="Luo F."/>
            <person name="Wang Y."/>
            <person name="Xia P."/>
            <person name="Barry K."/>
            <person name="Daum C."/>
            <person name="Lipzen A."/>
            <person name="Yoshinaga Y."/>
            <person name="Schmutz J."/>
            <person name="Saski C."/>
            <person name="Vermerris W."/>
            <person name="Kresovich S."/>
        </authorList>
    </citation>
    <scope>NUCLEOTIDE SEQUENCE</scope>
</reference>
<reference evidence="2" key="2">
    <citation type="submission" date="2020-10" db="EMBL/GenBank/DDBJ databases">
        <authorList>
            <person name="Cooper E.A."/>
            <person name="Brenton Z.W."/>
            <person name="Flinn B.S."/>
            <person name="Jenkins J."/>
            <person name="Shu S."/>
            <person name="Flowers D."/>
            <person name="Luo F."/>
            <person name="Wang Y."/>
            <person name="Xia P."/>
            <person name="Barry K."/>
            <person name="Daum C."/>
            <person name="Lipzen A."/>
            <person name="Yoshinaga Y."/>
            <person name="Schmutz J."/>
            <person name="Saski C."/>
            <person name="Vermerris W."/>
            <person name="Kresovich S."/>
        </authorList>
    </citation>
    <scope>NUCLEOTIDE SEQUENCE</scope>
</reference>
<evidence type="ECO:0000313" key="2">
    <source>
        <dbReference type="EMBL" id="KAG0538520.1"/>
    </source>
</evidence>
<evidence type="ECO:0000256" key="1">
    <source>
        <dbReference type="SAM" id="MobiDB-lite"/>
    </source>
</evidence>
<dbReference type="EMBL" id="CM027682">
    <property type="protein sequence ID" value="KAG0538520.1"/>
    <property type="molecule type" value="Genomic_DNA"/>
</dbReference>
<sequence length="103" mass="11229">MKGTGLTVDLRGEVDGRPPSLLGRCTGHRLDGKDRRSVDSLEPETTGWRRFTGDAGSSVQKGRGRRGWGPAWGQARGAYDGEFVRDWYGGDEVGARNGVCIDY</sequence>
<comment type="caution">
    <text evidence="2">The sequence shown here is derived from an EMBL/GenBank/DDBJ whole genome shotgun (WGS) entry which is preliminary data.</text>
</comment>
<proteinExistence type="predicted"/>
<accession>A0A921REZ7</accession>
<protein>
    <submittedName>
        <fullName evidence="2">Uncharacterized protein</fullName>
    </submittedName>
</protein>
<gene>
    <name evidence="2" type="ORF">BDA96_03G243100</name>
</gene>
<dbReference type="Proteomes" id="UP000807115">
    <property type="component" value="Chromosome 3"/>
</dbReference>